<sequence length="166" mass="19281">MSHNEQVTTYYLEMTAPDQLCGKPKPEGLDVTEAELKEFRFNRYLYQLVGEPWQWTDKLTLSDTEWQSYAERDELRTWVAYHRGAIAGYYELEHQTGGDVEIAYFGLAPKFVGMGFGGYLLTHALQSAWGWGDTRRVWVHTCTQDHPGALNNYRARGMNVYRTEQE</sequence>
<proteinExistence type="predicted"/>
<keyword evidence="2" id="KW-0689">Ribosomal protein</keyword>
<dbReference type="PROSITE" id="PS51186">
    <property type="entry name" value="GNAT"/>
    <property type="match status" value="1"/>
</dbReference>
<protein>
    <submittedName>
        <fullName evidence="2">Ribosomal protein S18 acetylase RimI</fullName>
    </submittedName>
</protein>
<dbReference type="GO" id="GO:0005840">
    <property type="term" value="C:ribosome"/>
    <property type="evidence" value="ECO:0007669"/>
    <property type="project" value="UniProtKB-KW"/>
</dbReference>
<evidence type="ECO:0000313" key="3">
    <source>
        <dbReference type="Proteomes" id="UP000198658"/>
    </source>
</evidence>
<keyword evidence="2" id="KW-0687">Ribonucleoprotein</keyword>
<dbReference type="SUPFAM" id="SSF55729">
    <property type="entry name" value="Acyl-CoA N-acyltransferases (Nat)"/>
    <property type="match status" value="1"/>
</dbReference>
<evidence type="ECO:0000259" key="1">
    <source>
        <dbReference type="PROSITE" id="PS51186"/>
    </source>
</evidence>
<reference evidence="3" key="1">
    <citation type="submission" date="2016-10" db="EMBL/GenBank/DDBJ databases">
        <authorList>
            <person name="Varghese N."/>
            <person name="Submissions S."/>
        </authorList>
    </citation>
    <scope>NUCLEOTIDE SEQUENCE [LARGE SCALE GENOMIC DNA]</scope>
    <source>
        <strain evidence="3">CGMCC 1.10657</strain>
    </source>
</reference>
<name>A0A1H3YJR1_9GAMM</name>
<dbReference type="Proteomes" id="UP000198658">
    <property type="component" value="Unassembled WGS sequence"/>
</dbReference>
<dbReference type="InterPro" id="IPR000182">
    <property type="entry name" value="GNAT_dom"/>
</dbReference>
<keyword evidence="3" id="KW-1185">Reference proteome</keyword>
<dbReference type="Gene3D" id="3.40.630.30">
    <property type="match status" value="1"/>
</dbReference>
<dbReference type="STRING" id="658218.SAMN05216562_1817"/>
<evidence type="ECO:0000313" key="2">
    <source>
        <dbReference type="EMBL" id="SEA11869.1"/>
    </source>
</evidence>
<dbReference type="InterPro" id="IPR016181">
    <property type="entry name" value="Acyl_CoA_acyltransferase"/>
</dbReference>
<dbReference type="RefSeq" id="WP_244506202.1">
    <property type="nucleotide sequence ID" value="NZ_FNQO01000002.1"/>
</dbReference>
<gene>
    <name evidence="2" type="ORF">SAMN05216562_1817</name>
</gene>
<organism evidence="2 3">
    <name type="scientific">Microbulbifer marinus</name>
    <dbReference type="NCBI Taxonomy" id="658218"/>
    <lineage>
        <taxon>Bacteria</taxon>
        <taxon>Pseudomonadati</taxon>
        <taxon>Pseudomonadota</taxon>
        <taxon>Gammaproteobacteria</taxon>
        <taxon>Cellvibrionales</taxon>
        <taxon>Microbulbiferaceae</taxon>
        <taxon>Microbulbifer</taxon>
    </lineage>
</organism>
<dbReference type="GO" id="GO:0016747">
    <property type="term" value="F:acyltransferase activity, transferring groups other than amino-acyl groups"/>
    <property type="evidence" value="ECO:0007669"/>
    <property type="project" value="InterPro"/>
</dbReference>
<dbReference type="EMBL" id="FNQO01000002">
    <property type="protein sequence ID" value="SEA11869.1"/>
    <property type="molecule type" value="Genomic_DNA"/>
</dbReference>
<accession>A0A1H3YJR1</accession>
<feature type="domain" description="N-acetyltransferase" evidence="1">
    <location>
        <begin position="31"/>
        <end position="166"/>
    </location>
</feature>
<dbReference type="CDD" id="cd04301">
    <property type="entry name" value="NAT_SF"/>
    <property type="match status" value="1"/>
</dbReference>
<dbReference type="AlphaFoldDB" id="A0A1H3YJR1"/>
<dbReference type="Pfam" id="PF00583">
    <property type="entry name" value="Acetyltransf_1"/>
    <property type="match status" value="1"/>
</dbReference>